<keyword evidence="2" id="KW-1185">Reference proteome</keyword>
<name>A0AAW1UQQ0_9CUCU</name>
<sequence length="99" mass="11286">MFAIPTVQQYNNAYPQLEYDQPPCPQNGYGWHGNGYGWQLNPEDWKTAPIYPSLNDAEAEDVPTPEPVEEPPIMEQKISKQNAYVSKSDMFSFLSAFIN</sequence>
<evidence type="ECO:0000313" key="1">
    <source>
        <dbReference type="EMBL" id="KAK9885851.1"/>
    </source>
</evidence>
<comment type="caution">
    <text evidence="1">The sequence shown here is derived from an EMBL/GenBank/DDBJ whole genome shotgun (WGS) entry which is preliminary data.</text>
</comment>
<evidence type="ECO:0000313" key="2">
    <source>
        <dbReference type="Proteomes" id="UP001431783"/>
    </source>
</evidence>
<protein>
    <submittedName>
        <fullName evidence="1">Uncharacterized protein</fullName>
    </submittedName>
</protein>
<reference evidence="1 2" key="1">
    <citation type="submission" date="2023-03" db="EMBL/GenBank/DDBJ databases">
        <title>Genome insight into feeding habits of ladybird beetles.</title>
        <authorList>
            <person name="Li H.-S."/>
            <person name="Huang Y.-H."/>
            <person name="Pang H."/>
        </authorList>
    </citation>
    <scope>NUCLEOTIDE SEQUENCE [LARGE SCALE GENOMIC DNA]</scope>
    <source>
        <strain evidence="1">SYSU_2023b</strain>
        <tissue evidence="1">Whole body</tissue>
    </source>
</reference>
<proteinExistence type="predicted"/>
<gene>
    <name evidence="1" type="ORF">WA026_013729</name>
</gene>
<dbReference type="Proteomes" id="UP001431783">
    <property type="component" value="Unassembled WGS sequence"/>
</dbReference>
<dbReference type="EMBL" id="JARQZJ010000097">
    <property type="protein sequence ID" value="KAK9885851.1"/>
    <property type="molecule type" value="Genomic_DNA"/>
</dbReference>
<dbReference type="AlphaFoldDB" id="A0AAW1UQQ0"/>
<accession>A0AAW1UQQ0</accession>
<organism evidence="1 2">
    <name type="scientific">Henosepilachna vigintioctopunctata</name>
    <dbReference type="NCBI Taxonomy" id="420089"/>
    <lineage>
        <taxon>Eukaryota</taxon>
        <taxon>Metazoa</taxon>
        <taxon>Ecdysozoa</taxon>
        <taxon>Arthropoda</taxon>
        <taxon>Hexapoda</taxon>
        <taxon>Insecta</taxon>
        <taxon>Pterygota</taxon>
        <taxon>Neoptera</taxon>
        <taxon>Endopterygota</taxon>
        <taxon>Coleoptera</taxon>
        <taxon>Polyphaga</taxon>
        <taxon>Cucujiformia</taxon>
        <taxon>Coccinelloidea</taxon>
        <taxon>Coccinellidae</taxon>
        <taxon>Epilachninae</taxon>
        <taxon>Epilachnini</taxon>
        <taxon>Henosepilachna</taxon>
    </lineage>
</organism>